<dbReference type="CDD" id="cd00035">
    <property type="entry name" value="ChtBD1"/>
    <property type="match status" value="1"/>
</dbReference>
<comment type="caution">
    <text evidence="5">Lacks conserved residue(s) required for the propagation of feature annotation.</text>
</comment>
<evidence type="ECO:0000256" key="1">
    <source>
        <dbReference type="ARBA" id="ARBA00009373"/>
    </source>
</evidence>
<keyword evidence="3" id="KW-0119">Carbohydrate metabolism</keyword>
<evidence type="ECO:0000256" key="6">
    <source>
        <dbReference type="SAM" id="SignalP"/>
    </source>
</evidence>
<accession>A0A8J5KJD2</accession>
<comment type="caution">
    <text evidence="8">The sequence shown here is derived from an EMBL/GenBank/DDBJ whole genome shotgun (WGS) entry which is preliminary data.</text>
</comment>
<organism evidence="8 9">
    <name type="scientific">Zingiber officinale</name>
    <name type="common">Ginger</name>
    <name type="synonym">Amomum zingiber</name>
    <dbReference type="NCBI Taxonomy" id="94328"/>
    <lineage>
        <taxon>Eukaryota</taxon>
        <taxon>Viridiplantae</taxon>
        <taxon>Streptophyta</taxon>
        <taxon>Embryophyta</taxon>
        <taxon>Tracheophyta</taxon>
        <taxon>Spermatophyta</taxon>
        <taxon>Magnoliopsida</taxon>
        <taxon>Liliopsida</taxon>
        <taxon>Zingiberales</taxon>
        <taxon>Zingiberaceae</taxon>
        <taxon>Zingiber</taxon>
    </lineage>
</organism>
<dbReference type="InterPro" id="IPR036861">
    <property type="entry name" value="Endochitinase-like_sf"/>
</dbReference>
<evidence type="ECO:0000313" key="9">
    <source>
        <dbReference type="Proteomes" id="UP000734854"/>
    </source>
</evidence>
<feature type="domain" description="Chitin-binding type-1" evidence="7">
    <location>
        <begin position="28"/>
        <end position="63"/>
    </location>
</feature>
<dbReference type="SUPFAM" id="SSF53955">
    <property type="entry name" value="Lysozyme-like"/>
    <property type="match status" value="1"/>
</dbReference>
<dbReference type="GO" id="GO:0006032">
    <property type="term" value="P:chitin catabolic process"/>
    <property type="evidence" value="ECO:0007669"/>
    <property type="project" value="UniProtKB-KW"/>
</dbReference>
<proteinExistence type="inferred from homology"/>
<feature type="disulfide bond" evidence="5">
    <location>
        <begin position="33"/>
        <end position="45"/>
    </location>
</feature>
<feature type="chain" id="PRO_5035303322" description="Chitin-binding type-1 domain-containing protein" evidence="6">
    <location>
        <begin position="29"/>
        <end position="110"/>
    </location>
</feature>
<dbReference type="AlphaFoldDB" id="A0A8J5KJD2"/>
<dbReference type="Gene3D" id="1.10.530.10">
    <property type="match status" value="1"/>
</dbReference>
<evidence type="ECO:0000256" key="3">
    <source>
        <dbReference type="ARBA" id="ARBA00023024"/>
    </source>
</evidence>
<keyword evidence="2 5" id="KW-0147">Chitin-binding</keyword>
<evidence type="ECO:0000313" key="8">
    <source>
        <dbReference type="EMBL" id="KAG6485763.1"/>
    </source>
</evidence>
<comment type="similarity">
    <text evidence="1">Belongs to the glycosyl hydrolase 19 family. Chitinase class I subfamily.</text>
</comment>
<evidence type="ECO:0000256" key="5">
    <source>
        <dbReference type="PROSITE-ProRule" id="PRU00261"/>
    </source>
</evidence>
<evidence type="ECO:0000256" key="2">
    <source>
        <dbReference type="ARBA" id="ARBA00022669"/>
    </source>
</evidence>
<dbReference type="GO" id="GO:0008061">
    <property type="term" value="F:chitin binding"/>
    <property type="evidence" value="ECO:0007669"/>
    <property type="project" value="UniProtKB-UniRule"/>
</dbReference>
<keyword evidence="4 5" id="KW-1015">Disulfide bond</keyword>
<dbReference type="InterPro" id="IPR023346">
    <property type="entry name" value="Lysozyme-like_dom_sf"/>
</dbReference>
<keyword evidence="3" id="KW-0624">Polysaccharide degradation</keyword>
<keyword evidence="6" id="KW-0732">Signal</keyword>
<dbReference type="PROSITE" id="PS50941">
    <property type="entry name" value="CHIT_BIND_I_2"/>
    <property type="match status" value="1"/>
</dbReference>
<keyword evidence="9" id="KW-1185">Reference proteome</keyword>
<name>A0A8J5KJD2_ZINOF</name>
<dbReference type="Gene3D" id="3.30.60.10">
    <property type="entry name" value="Endochitinase-like"/>
    <property type="match status" value="1"/>
</dbReference>
<feature type="signal peptide" evidence="6">
    <location>
        <begin position="1"/>
        <end position="28"/>
    </location>
</feature>
<dbReference type="SUPFAM" id="SSF57016">
    <property type="entry name" value="Plant lectins/antimicrobial peptides"/>
    <property type="match status" value="1"/>
</dbReference>
<keyword evidence="3" id="KW-0146">Chitin degradation</keyword>
<dbReference type="SMART" id="SM00270">
    <property type="entry name" value="ChtBD1"/>
    <property type="match status" value="1"/>
</dbReference>
<evidence type="ECO:0000256" key="4">
    <source>
        <dbReference type="ARBA" id="ARBA00023157"/>
    </source>
</evidence>
<dbReference type="PANTHER" id="PTHR22595:SF79">
    <property type="entry name" value="CHITINASE 12"/>
    <property type="match status" value="1"/>
</dbReference>
<sequence>MAQALPEANQMPLLVVRLFFAGMEVAAAQSCGCSAHFCCSRFGYCGTSDDNCGTGCHQGPCYTSPNNGGSIASIVTPSFFDSIINQAAISCAGRRFYTRSAFLTAAGYYS</sequence>
<dbReference type="InterPro" id="IPR001002">
    <property type="entry name" value="Chitin-bd_1"/>
</dbReference>
<gene>
    <name evidence="8" type="ORF">ZIOFF_054328</name>
</gene>
<dbReference type="GO" id="GO:0004568">
    <property type="term" value="F:chitinase activity"/>
    <property type="evidence" value="ECO:0007669"/>
    <property type="project" value="TreeGrafter"/>
</dbReference>
<protein>
    <recommendedName>
        <fullName evidence="7">Chitin-binding type-1 domain-containing protein</fullName>
    </recommendedName>
</protein>
<reference evidence="8 9" key="1">
    <citation type="submission" date="2020-08" db="EMBL/GenBank/DDBJ databases">
        <title>Plant Genome Project.</title>
        <authorList>
            <person name="Zhang R.-G."/>
        </authorList>
    </citation>
    <scope>NUCLEOTIDE SEQUENCE [LARGE SCALE GENOMIC DNA]</scope>
    <source>
        <tissue evidence="8">Rhizome</tissue>
    </source>
</reference>
<dbReference type="Proteomes" id="UP000734854">
    <property type="component" value="Unassembled WGS sequence"/>
</dbReference>
<dbReference type="PANTHER" id="PTHR22595">
    <property type="entry name" value="CHITINASE-RELATED"/>
    <property type="match status" value="1"/>
</dbReference>
<evidence type="ECO:0000259" key="7">
    <source>
        <dbReference type="PROSITE" id="PS50941"/>
    </source>
</evidence>
<dbReference type="EMBL" id="JACMSC010000015">
    <property type="protein sequence ID" value="KAG6485763.1"/>
    <property type="molecule type" value="Genomic_DNA"/>
</dbReference>
<feature type="disulfide bond" evidence="5">
    <location>
        <begin position="38"/>
        <end position="52"/>
    </location>
</feature>